<name>A0A0D2JR71_9CHLO</name>
<dbReference type="RefSeq" id="XP_013900597.1">
    <property type="nucleotide sequence ID" value="XM_014045143.1"/>
</dbReference>
<dbReference type="GeneID" id="25739256"/>
<feature type="compositionally biased region" description="Low complexity" evidence="1">
    <location>
        <begin position="299"/>
        <end position="319"/>
    </location>
</feature>
<gene>
    <name evidence="2" type="ORF">MNEG_6380</name>
</gene>
<evidence type="ECO:0000256" key="1">
    <source>
        <dbReference type="SAM" id="MobiDB-lite"/>
    </source>
</evidence>
<dbReference type="EMBL" id="KK101249">
    <property type="protein sequence ID" value="KIZ01578.1"/>
    <property type="molecule type" value="Genomic_DNA"/>
</dbReference>
<reference evidence="2 3" key="1">
    <citation type="journal article" date="2013" name="BMC Genomics">
        <title>Reconstruction of the lipid metabolism for the microalga Monoraphidium neglectum from its genome sequence reveals characteristics suitable for biofuel production.</title>
        <authorList>
            <person name="Bogen C."/>
            <person name="Al-Dilaimi A."/>
            <person name="Albersmeier A."/>
            <person name="Wichmann J."/>
            <person name="Grundmann M."/>
            <person name="Rupp O."/>
            <person name="Lauersen K.J."/>
            <person name="Blifernez-Klassen O."/>
            <person name="Kalinowski J."/>
            <person name="Goesmann A."/>
            <person name="Mussgnug J.H."/>
            <person name="Kruse O."/>
        </authorList>
    </citation>
    <scope>NUCLEOTIDE SEQUENCE [LARGE SCALE GENOMIC DNA]</scope>
    <source>
        <strain evidence="2 3">SAG 48.87</strain>
    </source>
</reference>
<dbReference type="Proteomes" id="UP000054498">
    <property type="component" value="Unassembled WGS sequence"/>
</dbReference>
<evidence type="ECO:0000313" key="2">
    <source>
        <dbReference type="EMBL" id="KIZ01578.1"/>
    </source>
</evidence>
<keyword evidence="3" id="KW-1185">Reference proteome</keyword>
<sequence length="591" mass="60761">MAAILKLTEEALELVCSLLDDQRARAALRLVCARLRRAVNATVISVAVQLSDGVSVTCHGMNAMQSRTLSEQFPAARCVRLVGMDAAQSPTAIAQLEQLPAGCWRGVAELDTDFTAHLCPPALTAAALAAAARLCPALEAAATPLAPAPLRALAAAAGSLRRLAALVAAEQQGSCCAAPHDAPHAMTDGVCNALAALTGLVSLELRQHASPPLSPHHMPHHPASRANAALLGLAAALPRLRALSRLDLPLAVSALPALGGCTALEDLAVSLDFDSLAVAGALPSLGVVGSVTRVRVADSRSSISSRNDDNASSATSSPNVRINYDVGGHSPIATPPTPGAVLEDDLEAIAAAFPNLGSLDLACDAVLLGPCAAAMTRLRRLRARASKGLLAGDALARLAPALEVLQLDGTYDLQRRGGDGGGGSRWEGHGALRELVLRAAAFHLCSCPPRGFDALSECLAVCLPRFAVLESLQVGIESFYGLQQPGDGAACCGCSRGVSPRHGGGGPEPDGRWCCDVGPTDGEEEVNWVTAELIQEVGAVFAGPLRPASLARVNLRLPRSRCCRGSGEGAGAAFEQAQVVMARVGVSVELF</sequence>
<evidence type="ECO:0000313" key="3">
    <source>
        <dbReference type="Proteomes" id="UP000054498"/>
    </source>
</evidence>
<feature type="region of interest" description="Disordered" evidence="1">
    <location>
        <begin position="299"/>
        <end position="320"/>
    </location>
</feature>
<dbReference type="AlphaFoldDB" id="A0A0D2JR71"/>
<protein>
    <recommendedName>
        <fullName evidence="4">F-box domain-containing protein</fullName>
    </recommendedName>
</protein>
<evidence type="ECO:0008006" key="4">
    <source>
        <dbReference type="Google" id="ProtNLM"/>
    </source>
</evidence>
<dbReference type="KEGG" id="mng:MNEG_6380"/>
<accession>A0A0D2JR71</accession>
<proteinExistence type="predicted"/>
<organism evidence="2 3">
    <name type="scientific">Monoraphidium neglectum</name>
    <dbReference type="NCBI Taxonomy" id="145388"/>
    <lineage>
        <taxon>Eukaryota</taxon>
        <taxon>Viridiplantae</taxon>
        <taxon>Chlorophyta</taxon>
        <taxon>core chlorophytes</taxon>
        <taxon>Chlorophyceae</taxon>
        <taxon>CS clade</taxon>
        <taxon>Sphaeropleales</taxon>
        <taxon>Selenastraceae</taxon>
        <taxon>Monoraphidium</taxon>
    </lineage>
</organism>